<proteinExistence type="predicted"/>
<gene>
    <name evidence="3" type="ORF">HXX02_15555</name>
</gene>
<feature type="region of interest" description="Disordered" evidence="1">
    <location>
        <begin position="100"/>
        <end position="122"/>
    </location>
</feature>
<comment type="caution">
    <text evidence="3">The sequence shown here is derived from an EMBL/GenBank/DDBJ whole genome shotgun (WGS) entry which is preliminary data.</text>
</comment>
<evidence type="ECO:0000313" key="3">
    <source>
        <dbReference type="EMBL" id="MCQ3830854.1"/>
    </source>
</evidence>
<evidence type="ECO:0000256" key="1">
    <source>
        <dbReference type="SAM" id="MobiDB-lite"/>
    </source>
</evidence>
<dbReference type="EMBL" id="JACASI010000041">
    <property type="protein sequence ID" value="MCQ3830854.1"/>
    <property type="molecule type" value="Genomic_DNA"/>
</dbReference>
<evidence type="ECO:0000313" key="4">
    <source>
        <dbReference type="Proteomes" id="UP001205566"/>
    </source>
</evidence>
<keyword evidence="4" id="KW-1185">Reference proteome</keyword>
<protein>
    <submittedName>
        <fullName evidence="3">Uncharacterized protein</fullName>
    </submittedName>
</protein>
<evidence type="ECO:0000256" key="2">
    <source>
        <dbReference type="SAM" id="SignalP"/>
    </source>
</evidence>
<dbReference type="Proteomes" id="UP001205566">
    <property type="component" value="Unassembled WGS sequence"/>
</dbReference>
<name>A0ABT1P6V8_9GAMM</name>
<accession>A0ABT1P6V8</accession>
<feature type="signal peptide" evidence="2">
    <location>
        <begin position="1"/>
        <end position="22"/>
    </location>
</feature>
<feature type="chain" id="PRO_5045091740" evidence="2">
    <location>
        <begin position="23"/>
        <end position="122"/>
    </location>
</feature>
<organism evidence="3 4">
    <name type="scientific">Microbulbifer elongatus</name>
    <dbReference type="NCBI Taxonomy" id="86173"/>
    <lineage>
        <taxon>Bacteria</taxon>
        <taxon>Pseudomonadati</taxon>
        <taxon>Pseudomonadota</taxon>
        <taxon>Gammaproteobacteria</taxon>
        <taxon>Cellvibrionales</taxon>
        <taxon>Microbulbiferaceae</taxon>
        <taxon>Microbulbifer</taxon>
    </lineage>
</organism>
<keyword evidence="2" id="KW-0732">Signal</keyword>
<dbReference type="RefSeq" id="WP_255875744.1">
    <property type="nucleotide sequence ID" value="NZ_JACASI010000041.1"/>
</dbReference>
<reference evidence="3" key="1">
    <citation type="thesis" date="2020" institute="Technische Universitat Dresden" country="Dresden, Germany">
        <title>The Agarolytic System of Microbulbifer elongatus PORT2, Isolated from Batu Karas, Pangandaran West Java Indonesia.</title>
        <authorList>
            <person name="Anggraeni S.R."/>
        </authorList>
    </citation>
    <scope>NUCLEOTIDE SEQUENCE</scope>
    <source>
        <strain evidence="3">PORT2</strain>
    </source>
</reference>
<sequence>MTNVFRTFLLFTLLALGGEALAQPCHSDDQSAMPVAETGNATQMHLASRDHCNSGACKDAADTGAPHDCGPLCSCCPGHCANALPASAADTEFPINGLVPTAYRPLDSSPAPESEIRPPIPA</sequence>